<dbReference type="Pfam" id="PF25534">
    <property type="entry name" value="DUF7918"/>
    <property type="match status" value="1"/>
</dbReference>
<evidence type="ECO:0000313" key="3">
    <source>
        <dbReference type="EMBL" id="KAK7676260.1"/>
    </source>
</evidence>
<protein>
    <recommendedName>
        <fullName evidence="2">DUF7918 domain-containing protein</fullName>
    </recommendedName>
</protein>
<dbReference type="InterPro" id="IPR057678">
    <property type="entry name" value="DUF7918"/>
</dbReference>
<evidence type="ECO:0000313" key="4">
    <source>
        <dbReference type="Proteomes" id="UP001385951"/>
    </source>
</evidence>
<dbReference type="Proteomes" id="UP001385951">
    <property type="component" value="Unassembled WGS sequence"/>
</dbReference>
<gene>
    <name evidence="3" type="ORF">QCA50_020761</name>
</gene>
<reference evidence="3 4" key="1">
    <citation type="submission" date="2022-09" db="EMBL/GenBank/DDBJ databases">
        <authorList>
            <person name="Palmer J.M."/>
        </authorList>
    </citation>
    <scope>NUCLEOTIDE SEQUENCE [LARGE SCALE GENOMIC DNA]</scope>
    <source>
        <strain evidence="3 4">DSM 7382</strain>
    </source>
</reference>
<feature type="compositionally biased region" description="Basic and acidic residues" evidence="1">
    <location>
        <begin position="225"/>
        <end position="239"/>
    </location>
</feature>
<feature type="region of interest" description="Disordered" evidence="1">
    <location>
        <begin position="149"/>
        <end position="170"/>
    </location>
</feature>
<organism evidence="3 4">
    <name type="scientific">Cerrena zonata</name>
    <dbReference type="NCBI Taxonomy" id="2478898"/>
    <lineage>
        <taxon>Eukaryota</taxon>
        <taxon>Fungi</taxon>
        <taxon>Dikarya</taxon>
        <taxon>Basidiomycota</taxon>
        <taxon>Agaricomycotina</taxon>
        <taxon>Agaricomycetes</taxon>
        <taxon>Polyporales</taxon>
        <taxon>Cerrenaceae</taxon>
        <taxon>Cerrena</taxon>
    </lineage>
</organism>
<dbReference type="AlphaFoldDB" id="A0AAW0F783"/>
<accession>A0AAW0F783</accession>
<keyword evidence="4" id="KW-1185">Reference proteome</keyword>
<dbReference type="EMBL" id="JASBNA010000125">
    <property type="protein sequence ID" value="KAK7676260.1"/>
    <property type="molecule type" value="Genomic_DNA"/>
</dbReference>
<feature type="domain" description="DUF7918" evidence="2">
    <location>
        <begin position="9"/>
        <end position="204"/>
    </location>
</feature>
<comment type="caution">
    <text evidence="3">The sequence shown here is derived from an EMBL/GenBank/DDBJ whole genome shotgun (WGS) entry which is preliminary data.</text>
</comment>
<feature type="compositionally biased region" description="Basic and acidic residues" evidence="1">
    <location>
        <begin position="306"/>
        <end position="315"/>
    </location>
</feature>
<feature type="region of interest" description="Disordered" evidence="1">
    <location>
        <begin position="296"/>
        <end position="315"/>
    </location>
</feature>
<feature type="compositionally biased region" description="Polar residues" evidence="1">
    <location>
        <begin position="208"/>
        <end position="219"/>
    </location>
</feature>
<feature type="region of interest" description="Disordered" evidence="1">
    <location>
        <begin position="208"/>
        <end position="263"/>
    </location>
</feature>
<name>A0AAW0F783_9APHY</name>
<proteinExistence type="predicted"/>
<evidence type="ECO:0000259" key="2">
    <source>
        <dbReference type="Pfam" id="PF25534"/>
    </source>
</evidence>
<dbReference type="PANTHER" id="PTHR36223:SF1">
    <property type="entry name" value="TRANSCRIPTION ELONGATION FACTOR EAF N-TERMINAL DOMAIN-CONTAINING PROTEIN"/>
    <property type="match status" value="1"/>
</dbReference>
<dbReference type="PANTHER" id="PTHR36223">
    <property type="entry name" value="BETA-LACTAMASE-TYPE TRANSPEPTIDASE FOLD DOMAIN CONTAINING PROTEIN"/>
    <property type="match status" value="1"/>
</dbReference>
<evidence type="ECO:0000256" key="1">
    <source>
        <dbReference type="SAM" id="MobiDB-lite"/>
    </source>
</evidence>
<sequence>MPEIFGLIAQLLVDEQPLEEHAVQMDDGTTRSCFVASEEGKAFSIEIGNLSAYEHVVFEMLVDGTQIDSFLLENGDWKVRSSVKISSQTCKPLVFSKIVTSDDDDALDSPTELGSLGTIEFRVWWVQKMMKRDPTDDWEKKLPDTPISERAKVSTSHRISLGPPTAKQKGIRQIVRQMEPDKGPVARLIFRYRPKNVLQAEGIFNITRENPVQEPTTPRNLKRPAPAEKPSDEECSERARKLRRTSSVSLEVKREPAPNRTPHSISELSATEEVVVLREQVRTMQERLDRLERERTVKAESSQVPKLEHSSQHRFVKKEEPLSQVRRIVKREVSPIRLPFPSGEIFDLTDD</sequence>